<reference evidence="2" key="2">
    <citation type="submission" date="2020-05" db="UniProtKB">
        <authorList>
            <consortium name="EnsemblMetazoa"/>
        </authorList>
    </citation>
    <scope>IDENTIFICATION</scope>
    <source>
        <strain evidence="2">wikel</strain>
    </source>
</reference>
<keyword evidence="3" id="KW-1185">Reference proteome</keyword>
<dbReference type="EMBL" id="DS954361">
    <property type="protein sequence ID" value="EEC19110.1"/>
    <property type="molecule type" value="Genomic_DNA"/>
</dbReference>
<reference evidence="1 3" key="1">
    <citation type="submission" date="2008-03" db="EMBL/GenBank/DDBJ databases">
        <title>Annotation of Ixodes scapularis.</title>
        <authorList>
            <consortium name="Ixodes scapularis Genome Project Consortium"/>
            <person name="Caler E."/>
            <person name="Hannick L.I."/>
            <person name="Bidwell S."/>
            <person name="Joardar V."/>
            <person name="Thiagarajan M."/>
            <person name="Amedeo P."/>
            <person name="Galinsky K.J."/>
            <person name="Schobel S."/>
            <person name="Inman J."/>
            <person name="Hostetler J."/>
            <person name="Miller J."/>
            <person name="Hammond M."/>
            <person name="Megy K."/>
            <person name="Lawson D."/>
            <person name="Kodira C."/>
            <person name="Sutton G."/>
            <person name="Meyer J."/>
            <person name="Hill C.A."/>
            <person name="Birren B."/>
            <person name="Nene V."/>
            <person name="Collins F."/>
            <person name="Alarcon-Chaidez F."/>
            <person name="Wikel S."/>
            <person name="Strausberg R."/>
        </authorList>
    </citation>
    <scope>NUCLEOTIDE SEQUENCE [LARGE SCALE GENOMIC DNA]</scope>
    <source>
        <strain evidence="3">Wikel</strain>
        <strain evidence="1">Wikel colony</strain>
    </source>
</reference>
<evidence type="ECO:0000313" key="2">
    <source>
        <dbReference type="EnsemblMetazoa" id="ISCW014474-PA"/>
    </source>
</evidence>
<dbReference type="Proteomes" id="UP000001555">
    <property type="component" value="Unassembled WGS sequence"/>
</dbReference>
<dbReference type="AlphaFoldDB" id="B7QJT8"/>
<gene>
    <name evidence="1" type="ORF">IscW_ISCW014474</name>
</gene>
<dbReference type="EMBL" id="ABJB010515347">
    <property type="status" value="NOT_ANNOTATED_CDS"/>
    <property type="molecule type" value="Genomic_DNA"/>
</dbReference>
<accession>B7QJT8</accession>
<dbReference type="PaxDb" id="6945-B7QJT8"/>
<proteinExistence type="predicted"/>
<dbReference type="PANTHER" id="PTHR31751">
    <property type="entry name" value="SI:CH211-108C17.2-RELATED-RELATED"/>
    <property type="match status" value="1"/>
</dbReference>
<dbReference type="InParanoid" id="B7QJT8"/>
<feature type="non-terminal residue" evidence="1">
    <location>
        <position position="1"/>
    </location>
</feature>
<dbReference type="PANTHER" id="PTHR31751:SF42">
    <property type="entry name" value="PROTEIN CBG10204"/>
    <property type="match status" value="1"/>
</dbReference>
<organism>
    <name type="scientific">Ixodes scapularis</name>
    <name type="common">Black-legged tick</name>
    <name type="synonym">Deer tick</name>
    <dbReference type="NCBI Taxonomy" id="6945"/>
    <lineage>
        <taxon>Eukaryota</taxon>
        <taxon>Metazoa</taxon>
        <taxon>Ecdysozoa</taxon>
        <taxon>Arthropoda</taxon>
        <taxon>Chelicerata</taxon>
        <taxon>Arachnida</taxon>
        <taxon>Acari</taxon>
        <taxon>Parasitiformes</taxon>
        <taxon>Ixodida</taxon>
        <taxon>Ixodoidea</taxon>
        <taxon>Ixodidae</taxon>
        <taxon>Ixodinae</taxon>
        <taxon>Ixodes</taxon>
    </lineage>
</organism>
<protein>
    <submittedName>
        <fullName evidence="1 2">Uncharacterized protein</fullName>
    </submittedName>
</protein>
<sequence>VWNKQQTELFKEATGQGLVRTCDGRLDSPGHTAKYGTYTATDSETKEVLRVETVQV</sequence>
<dbReference type="EnsemblMetazoa" id="ISCW014474-RA">
    <property type="protein sequence ID" value="ISCW014474-PA"/>
    <property type="gene ID" value="ISCW014474"/>
</dbReference>
<feature type="non-terminal residue" evidence="1">
    <location>
        <position position="56"/>
    </location>
</feature>
<evidence type="ECO:0000313" key="3">
    <source>
        <dbReference type="Proteomes" id="UP000001555"/>
    </source>
</evidence>
<dbReference type="HOGENOM" id="CLU_3020271_0_0_1"/>
<name>B7QJT8_IXOSC</name>
<dbReference type="VEuPathDB" id="VectorBase:ISCI014474"/>
<evidence type="ECO:0000313" key="1">
    <source>
        <dbReference type="EMBL" id="EEC19110.1"/>
    </source>
</evidence>
<dbReference type="VEuPathDB" id="VectorBase:ISCW014474"/>